<name>U4LAU5_PYROM</name>
<accession>U4LAU5</accession>
<feature type="region of interest" description="Disordered" evidence="1">
    <location>
        <begin position="698"/>
        <end position="727"/>
    </location>
</feature>
<feature type="region of interest" description="Disordered" evidence="1">
    <location>
        <begin position="1"/>
        <end position="82"/>
    </location>
</feature>
<organism evidence="2 3">
    <name type="scientific">Pyronema omphalodes (strain CBS 100304)</name>
    <name type="common">Pyronema confluens</name>
    <dbReference type="NCBI Taxonomy" id="1076935"/>
    <lineage>
        <taxon>Eukaryota</taxon>
        <taxon>Fungi</taxon>
        <taxon>Dikarya</taxon>
        <taxon>Ascomycota</taxon>
        <taxon>Pezizomycotina</taxon>
        <taxon>Pezizomycetes</taxon>
        <taxon>Pezizales</taxon>
        <taxon>Pyronemataceae</taxon>
        <taxon>Pyronema</taxon>
    </lineage>
</organism>
<protein>
    <submittedName>
        <fullName evidence="2">Uncharacterized protein</fullName>
    </submittedName>
</protein>
<keyword evidence="3" id="KW-1185">Reference proteome</keyword>
<dbReference type="OMA" id="MCLESRH"/>
<dbReference type="AlphaFoldDB" id="U4LAU5"/>
<sequence length="727" mass="81393">MAGRSEDSDGMGDSYEILTDSTIMSDEDDDGTSSIASLDDDMSDAGLSSMAASTDSLRSIPENDSEDEDDHPNPIPSFAGLDEHHLDDSMHTLLDRSPSPEEFLFDEPEEVTGNEIQVSQKLSVFKDAEATEIRRSLRLDDNVNVYSTVRQSMSRDLLQLQEPFRVLYVGSTVAKEEIQHKLASALAAALSESTSSTGSWDSIKSPRFNIVPINSFGSLSTSPEVELIDSSGLDMTFDVCTAAKAANATLSLWLNGNQNISSISSEKGPRLEAPGWKLPHLAVIYCSDDDNSQRRATRVIARTFMSRHEIPTIFISQNPHFHQSTDQYIDIDRRLVHLCIESDEPSVVYKTFPIDLSTFLNLSPRQLNRNLGCVTKVSTPLPPDNSDKPTEDSPSYIRKFERAFNRYQDKLDALLDIAMANQIRSFFWLATMFGIYVLASSLQFWILKTDPSAVPPATVSDVDWIPLSHTPISTIAVAVPTTTSTVQVKATPTTDSSLFSFINSEPIIVVNDTDAERFVAYVPPRTNLIGIVPPSNFQKLRRQPQTWVRLYRDDVLIKSVVEPSPNGTLFVRMENAYEFWGTVDIQISVRTRPRFKSNVTIDLGRPWMRMNNQWRKFYDTQLKDIVDDGYSEIRKVANQAADEAKLLSAELDGQFKKEMALVSEMLGAGKERILNDVKKVTEFTEKLGKEGEYRRKARGQAKKIWSRRQPYAAGSKGKATNGKHKRV</sequence>
<evidence type="ECO:0000256" key="1">
    <source>
        <dbReference type="SAM" id="MobiDB-lite"/>
    </source>
</evidence>
<dbReference type="eggNOG" id="ENOG502S0CM">
    <property type="taxonomic scope" value="Eukaryota"/>
</dbReference>
<dbReference type="EMBL" id="HF936188">
    <property type="protein sequence ID" value="CCX15508.1"/>
    <property type="molecule type" value="Genomic_DNA"/>
</dbReference>
<proteinExistence type="predicted"/>
<reference evidence="2 3" key="1">
    <citation type="journal article" date="2013" name="PLoS Genet.">
        <title>The genome and development-dependent transcriptomes of Pyronema confluens: a window into fungal evolution.</title>
        <authorList>
            <person name="Traeger S."/>
            <person name="Altegoer F."/>
            <person name="Freitag M."/>
            <person name="Gabaldon T."/>
            <person name="Kempken F."/>
            <person name="Kumar A."/>
            <person name="Marcet-Houben M."/>
            <person name="Poggeler S."/>
            <person name="Stajich J.E."/>
            <person name="Nowrousian M."/>
        </authorList>
    </citation>
    <scope>NUCLEOTIDE SEQUENCE [LARGE SCALE GENOMIC DNA]</scope>
    <source>
        <strain evidence="3">CBS 100304</strain>
        <tissue evidence="2">Vegetative mycelium</tissue>
    </source>
</reference>
<dbReference type="Proteomes" id="UP000018144">
    <property type="component" value="Unassembled WGS sequence"/>
</dbReference>
<dbReference type="STRING" id="1076935.U4LAU5"/>
<evidence type="ECO:0000313" key="3">
    <source>
        <dbReference type="Proteomes" id="UP000018144"/>
    </source>
</evidence>
<evidence type="ECO:0000313" key="2">
    <source>
        <dbReference type="EMBL" id="CCX15508.1"/>
    </source>
</evidence>
<gene>
    <name evidence="2" type="ORF">PCON_01836</name>
</gene>
<dbReference type="OrthoDB" id="439943at2759"/>